<dbReference type="GO" id="GO:0005634">
    <property type="term" value="C:nucleus"/>
    <property type="evidence" value="ECO:0007669"/>
    <property type="project" value="UniProtKB-SubCell"/>
</dbReference>
<dbReference type="OMA" id="MMDCEAA"/>
<dbReference type="PANTHER" id="PTHR21297">
    <property type="entry name" value="DNA-DIRECTED RNA POLYMERASE II"/>
    <property type="match status" value="1"/>
</dbReference>
<keyword evidence="7" id="KW-1185">Reference proteome</keyword>
<dbReference type="SUPFAM" id="SSF47819">
    <property type="entry name" value="HRDC-like"/>
    <property type="match status" value="1"/>
</dbReference>
<dbReference type="EMBL" id="MVGT01003169">
    <property type="protein sequence ID" value="OVA05114.1"/>
    <property type="molecule type" value="Genomic_DNA"/>
</dbReference>
<evidence type="ECO:0000259" key="5">
    <source>
        <dbReference type="SMART" id="SM00657"/>
    </source>
</evidence>
<dbReference type="InterPro" id="IPR038324">
    <property type="entry name" value="Rpb4/RPC9_sf"/>
</dbReference>
<evidence type="ECO:0000256" key="2">
    <source>
        <dbReference type="ARBA" id="ARBA00023242"/>
    </source>
</evidence>
<accession>A0A200Q3T6</accession>
<dbReference type="Proteomes" id="UP000195402">
    <property type="component" value="Unassembled WGS sequence"/>
</dbReference>
<feature type="domain" description="RNA polymerase Rpb4/RPC9 core" evidence="5">
    <location>
        <begin position="107"/>
        <end position="228"/>
    </location>
</feature>
<dbReference type="InterPro" id="IPR010997">
    <property type="entry name" value="HRDC-like_sf"/>
</dbReference>
<comment type="similarity">
    <text evidence="3">Belongs to the eukaryotic RPB4 RNA polymerase subunit family.</text>
</comment>
<dbReference type="InParanoid" id="A0A200Q3T6"/>
<evidence type="ECO:0000313" key="6">
    <source>
        <dbReference type="EMBL" id="OVA05114.1"/>
    </source>
</evidence>
<comment type="caution">
    <text evidence="6">The sequence shown here is derived from an EMBL/GenBank/DDBJ whole genome shotgun (WGS) entry which is preliminary data.</text>
</comment>
<evidence type="ECO:0000256" key="4">
    <source>
        <dbReference type="SAM" id="MobiDB-lite"/>
    </source>
</evidence>
<evidence type="ECO:0000313" key="7">
    <source>
        <dbReference type="Proteomes" id="UP000195402"/>
    </source>
</evidence>
<name>A0A200Q3T6_MACCD</name>
<dbReference type="GO" id="GO:0030880">
    <property type="term" value="C:RNA polymerase complex"/>
    <property type="evidence" value="ECO:0007669"/>
    <property type="project" value="InterPro"/>
</dbReference>
<dbReference type="OrthoDB" id="2186918at2759"/>
<evidence type="ECO:0000256" key="3">
    <source>
        <dbReference type="ARBA" id="ARBA00025724"/>
    </source>
</evidence>
<reference evidence="6 7" key="1">
    <citation type="journal article" date="2017" name="Mol. Plant">
        <title>The Genome of Medicinal Plant Macleaya cordata Provides New Insights into Benzylisoquinoline Alkaloids Metabolism.</title>
        <authorList>
            <person name="Liu X."/>
            <person name="Liu Y."/>
            <person name="Huang P."/>
            <person name="Ma Y."/>
            <person name="Qing Z."/>
            <person name="Tang Q."/>
            <person name="Cao H."/>
            <person name="Cheng P."/>
            <person name="Zheng Y."/>
            <person name="Yuan Z."/>
            <person name="Zhou Y."/>
            <person name="Liu J."/>
            <person name="Tang Z."/>
            <person name="Zhuo Y."/>
            <person name="Zhang Y."/>
            <person name="Yu L."/>
            <person name="Huang J."/>
            <person name="Yang P."/>
            <person name="Peng Q."/>
            <person name="Zhang J."/>
            <person name="Jiang W."/>
            <person name="Zhang Z."/>
            <person name="Lin K."/>
            <person name="Ro D.K."/>
            <person name="Chen X."/>
            <person name="Xiong X."/>
            <person name="Shang Y."/>
            <person name="Huang S."/>
            <person name="Zeng J."/>
        </authorList>
    </citation>
    <scope>NUCLEOTIDE SEQUENCE [LARGE SCALE GENOMIC DNA]</scope>
    <source>
        <strain evidence="7">cv. BLH2017</strain>
        <tissue evidence="6">Root</tissue>
    </source>
</reference>
<organism evidence="6 7">
    <name type="scientific">Macleaya cordata</name>
    <name type="common">Five-seeded plume-poppy</name>
    <name type="synonym">Bocconia cordata</name>
    <dbReference type="NCBI Taxonomy" id="56857"/>
    <lineage>
        <taxon>Eukaryota</taxon>
        <taxon>Viridiplantae</taxon>
        <taxon>Streptophyta</taxon>
        <taxon>Embryophyta</taxon>
        <taxon>Tracheophyta</taxon>
        <taxon>Spermatophyta</taxon>
        <taxon>Magnoliopsida</taxon>
        <taxon>Ranunculales</taxon>
        <taxon>Papaveraceae</taxon>
        <taxon>Papaveroideae</taxon>
        <taxon>Macleaya</taxon>
    </lineage>
</organism>
<gene>
    <name evidence="6" type="ORF">BVC80_8899g17</name>
</gene>
<dbReference type="SMART" id="SM00657">
    <property type="entry name" value="RPOL4c"/>
    <property type="match status" value="1"/>
</dbReference>
<dbReference type="InterPro" id="IPR005574">
    <property type="entry name" value="Rpb4/RPC9"/>
</dbReference>
<dbReference type="GO" id="GO:0000166">
    <property type="term" value="F:nucleotide binding"/>
    <property type="evidence" value="ECO:0007669"/>
    <property type="project" value="InterPro"/>
</dbReference>
<feature type="compositionally biased region" description="Basic and acidic residues" evidence="4">
    <location>
        <begin position="30"/>
        <end position="44"/>
    </location>
</feature>
<evidence type="ECO:0000256" key="1">
    <source>
        <dbReference type="ARBA" id="ARBA00004123"/>
    </source>
</evidence>
<keyword evidence="2" id="KW-0539">Nucleus</keyword>
<dbReference type="InterPro" id="IPR006590">
    <property type="entry name" value="RNA_pol_Rpb4/RPC9_core"/>
</dbReference>
<sequence length="232" mass="24712">MAEKGGKGFSLSKGRKSALKTPVAKGASAKGKDSNSSKKDRKVQFDTSSDSEGSPKTNNNASSKSGGKGLFESSGAKGGKAGKSGKAFGRSNAPKVPTAPELKIEEELPKNAKCLMDCEAEVVLQGIHEQLVILSKDPTIKLPPAFNKGLQYAKGSSQYTSPQSVRQALEKLRVLKISESEICLIANVCPETVDEVYALIPSLKPNRLMTEGAIKDVLYELDNLKNPNCTEL</sequence>
<protein>
    <submittedName>
        <fullName evidence="6">RNA polymerase II</fullName>
    </submittedName>
</protein>
<comment type="subcellular location">
    <subcellularLocation>
        <location evidence="1">Nucleus</location>
    </subcellularLocation>
</comment>
<proteinExistence type="inferred from homology"/>
<feature type="compositionally biased region" description="Polar residues" evidence="4">
    <location>
        <begin position="45"/>
        <end position="65"/>
    </location>
</feature>
<feature type="region of interest" description="Disordered" evidence="4">
    <location>
        <begin position="1"/>
        <end position="104"/>
    </location>
</feature>
<dbReference type="Gene3D" id="1.20.1250.40">
    <property type="match status" value="1"/>
</dbReference>
<dbReference type="STRING" id="56857.A0A200Q3T6"/>
<dbReference type="InterPro" id="IPR045222">
    <property type="entry name" value="Rpb4-like"/>
</dbReference>
<dbReference type="AlphaFoldDB" id="A0A200Q3T6"/>
<dbReference type="GO" id="GO:0006352">
    <property type="term" value="P:DNA-templated transcription initiation"/>
    <property type="evidence" value="ECO:0007669"/>
    <property type="project" value="InterPro"/>
</dbReference>
<dbReference type="Pfam" id="PF03874">
    <property type="entry name" value="RNA_pol_Rpb4"/>
    <property type="match status" value="1"/>
</dbReference>